<dbReference type="AlphaFoldDB" id="A0A1M5SCM2"/>
<accession>A0A1M5SCM2</accession>
<keyword evidence="4" id="KW-0472">Membrane</keyword>
<keyword evidence="4" id="KW-0812">Transmembrane</keyword>
<dbReference type="InterPro" id="IPR028082">
    <property type="entry name" value="Peripla_BP_I"/>
</dbReference>
<dbReference type="STRING" id="1121316.SAMN02745207_00844"/>
<reference evidence="6 7" key="1">
    <citation type="submission" date="2016-11" db="EMBL/GenBank/DDBJ databases">
        <authorList>
            <person name="Jaros S."/>
            <person name="Januszkiewicz K."/>
            <person name="Wedrychowicz H."/>
        </authorList>
    </citation>
    <scope>NUCLEOTIDE SEQUENCE [LARGE SCALE GENOMIC DNA]</scope>
    <source>
        <strain evidence="6 7">DSM 8605</strain>
    </source>
</reference>
<name>A0A1M5SCM2_9CLOT</name>
<gene>
    <name evidence="6" type="ORF">SAMN02745207_00844</name>
</gene>
<comment type="similarity">
    <text evidence="2">Belongs to the bacterial solute-binding protein 2 family.</text>
</comment>
<keyword evidence="3" id="KW-0732">Signal</keyword>
<keyword evidence="7" id="KW-1185">Reference proteome</keyword>
<feature type="domain" description="Periplasmic binding protein" evidence="5">
    <location>
        <begin position="46"/>
        <end position="295"/>
    </location>
</feature>
<dbReference type="EMBL" id="FQXM01000004">
    <property type="protein sequence ID" value="SHH35653.1"/>
    <property type="molecule type" value="Genomic_DNA"/>
</dbReference>
<evidence type="ECO:0000259" key="5">
    <source>
        <dbReference type="Pfam" id="PF13407"/>
    </source>
</evidence>
<dbReference type="PANTHER" id="PTHR46847:SF1">
    <property type="entry name" value="D-ALLOSE-BINDING PERIPLASMIC PROTEIN-RELATED"/>
    <property type="match status" value="1"/>
</dbReference>
<dbReference type="OrthoDB" id="569491at2"/>
<evidence type="ECO:0000256" key="4">
    <source>
        <dbReference type="SAM" id="Phobius"/>
    </source>
</evidence>
<dbReference type="Proteomes" id="UP000184447">
    <property type="component" value="Unassembled WGS sequence"/>
</dbReference>
<dbReference type="Pfam" id="PF13407">
    <property type="entry name" value="Peripla_BP_4"/>
    <property type="match status" value="1"/>
</dbReference>
<dbReference type="RefSeq" id="WP_073337180.1">
    <property type="nucleotide sequence ID" value="NZ_FQXM01000004.1"/>
</dbReference>
<dbReference type="SUPFAM" id="SSF53822">
    <property type="entry name" value="Periplasmic binding protein-like I"/>
    <property type="match status" value="1"/>
</dbReference>
<proteinExistence type="inferred from homology"/>
<dbReference type="PANTHER" id="PTHR46847">
    <property type="entry name" value="D-ALLOSE-BINDING PERIPLASMIC PROTEIN-RELATED"/>
    <property type="match status" value="1"/>
</dbReference>
<organism evidence="6 7">
    <name type="scientific">Clostridium grantii DSM 8605</name>
    <dbReference type="NCBI Taxonomy" id="1121316"/>
    <lineage>
        <taxon>Bacteria</taxon>
        <taxon>Bacillati</taxon>
        <taxon>Bacillota</taxon>
        <taxon>Clostridia</taxon>
        <taxon>Eubacteriales</taxon>
        <taxon>Clostridiaceae</taxon>
        <taxon>Clostridium</taxon>
    </lineage>
</organism>
<protein>
    <submittedName>
        <fullName evidence="6">Ribose transport system substrate-binding protein</fullName>
    </submittedName>
</protein>
<evidence type="ECO:0000256" key="2">
    <source>
        <dbReference type="ARBA" id="ARBA00007639"/>
    </source>
</evidence>
<sequence length="329" mass="36854">MKKNKLPYILITVIAILSILLYNMFFLMNPEDKENEIIYFVSKTSSENNTFWRSVENGAKVAASELGVDLIFVGPEREIDLDTQVEFVEEGIRINPKAIILAASDYNYLTEVAEKVISNNITFVTVDSDVGIKEPHSFIATNSIEAAKLLGKEAGRLIGRKGEVAIVSHLKGTSSAFNREEGFKQGISLYKDIQLIDEIQYSNNDVTTAYEKTKGLIKKYPDLKCMFGTNEATLIGMAKAIKELGVKDQITLVGFDISVEAAGYLEEDVIKAIIAQKPFNMGYLSVKEAIELSKNNKEYHEIDVDVVLINKENMFDSQNQRLLIPFLEE</sequence>
<evidence type="ECO:0000256" key="1">
    <source>
        <dbReference type="ARBA" id="ARBA00004196"/>
    </source>
</evidence>
<dbReference type="GO" id="GO:0030246">
    <property type="term" value="F:carbohydrate binding"/>
    <property type="evidence" value="ECO:0007669"/>
    <property type="project" value="UniProtKB-ARBA"/>
</dbReference>
<feature type="transmembrane region" description="Helical" evidence="4">
    <location>
        <begin position="7"/>
        <end position="28"/>
    </location>
</feature>
<dbReference type="GO" id="GO:0030313">
    <property type="term" value="C:cell envelope"/>
    <property type="evidence" value="ECO:0007669"/>
    <property type="project" value="UniProtKB-SubCell"/>
</dbReference>
<comment type="subcellular location">
    <subcellularLocation>
        <location evidence="1">Cell envelope</location>
    </subcellularLocation>
</comment>
<evidence type="ECO:0000313" key="7">
    <source>
        <dbReference type="Proteomes" id="UP000184447"/>
    </source>
</evidence>
<dbReference type="Gene3D" id="3.40.50.2300">
    <property type="match status" value="2"/>
</dbReference>
<evidence type="ECO:0000313" key="6">
    <source>
        <dbReference type="EMBL" id="SHH35653.1"/>
    </source>
</evidence>
<dbReference type="CDD" id="cd20006">
    <property type="entry name" value="PBP1_ABC_sugar_binding-like"/>
    <property type="match status" value="1"/>
</dbReference>
<keyword evidence="4" id="KW-1133">Transmembrane helix</keyword>
<dbReference type="InterPro" id="IPR025997">
    <property type="entry name" value="SBP_2_dom"/>
</dbReference>
<evidence type="ECO:0000256" key="3">
    <source>
        <dbReference type="ARBA" id="ARBA00022729"/>
    </source>
</evidence>